<evidence type="ECO:0000313" key="2">
    <source>
        <dbReference type="Proteomes" id="UP001199525"/>
    </source>
</evidence>
<keyword evidence="2" id="KW-1185">Reference proteome</keyword>
<proteinExistence type="predicted"/>
<dbReference type="RefSeq" id="WP_229489595.1">
    <property type="nucleotide sequence ID" value="NZ_JAIVFQ010000093.1"/>
</dbReference>
<name>A0ABS8IHY6_9NOSO</name>
<protein>
    <recommendedName>
        <fullName evidence="3">Tetratricopeptide repeat protein</fullName>
    </recommendedName>
</protein>
<reference evidence="1 2" key="1">
    <citation type="journal article" date="2021" name="Microorganisms">
        <title>Genome Evolution of Filamentous Cyanobacterium Nostoc Species: From Facultative Symbiosis to Free Living.</title>
        <authorList>
            <person name="Huo D."/>
            <person name="Li H."/>
            <person name="Cai F."/>
            <person name="Guo X."/>
            <person name="Qiao Z."/>
            <person name="Wang W."/>
            <person name="Yu G."/>
            <person name="Li R."/>
        </authorList>
    </citation>
    <scope>NUCLEOTIDE SEQUENCE [LARGE SCALE GENOMIC DNA]</scope>
    <source>
        <strain evidence="1 2">CHAB 5714</strain>
    </source>
</reference>
<accession>A0ABS8IHY6</accession>
<dbReference type="Proteomes" id="UP001199525">
    <property type="component" value="Unassembled WGS sequence"/>
</dbReference>
<dbReference type="EMBL" id="JAIVFQ010000093">
    <property type="protein sequence ID" value="MCC5603807.1"/>
    <property type="molecule type" value="Genomic_DNA"/>
</dbReference>
<evidence type="ECO:0008006" key="3">
    <source>
        <dbReference type="Google" id="ProtNLM"/>
    </source>
</evidence>
<gene>
    <name evidence="1" type="ORF">LC586_32715</name>
</gene>
<evidence type="ECO:0000313" key="1">
    <source>
        <dbReference type="EMBL" id="MCC5603807.1"/>
    </source>
</evidence>
<dbReference type="InterPro" id="IPR011990">
    <property type="entry name" value="TPR-like_helical_dom_sf"/>
</dbReference>
<organism evidence="1 2">
    <name type="scientific">Nostoc favosum CHAB5714</name>
    <dbReference type="NCBI Taxonomy" id="2780399"/>
    <lineage>
        <taxon>Bacteria</taxon>
        <taxon>Bacillati</taxon>
        <taxon>Cyanobacteriota</taxon>
        <taxon>Cyanophyceae</taxon>
        <taxon>Nostocales</taxon>
        <taxon>Nostocaceae</taxon>
        <taxon>Nostoc</taxon>
        <taxon>Nostoc favosum</taxon>
    </lineage>
</organism>
<dbReference type="Gene3D" id="1.25.40.10">
    <property type="entry name" value="Tetratricopeptide repeat domain"/>
    <property type="match status" value="1"/>
</dbReference>
<sequence length="115" mass="13453">MKKPNIKLRSIYINALLNLLFLLLSPVVVISSEKTRESVKDNQTSLLFAQLEANKERQNEADNLFDDGLKLYEKSQFQESLIIFHKALIICKEINDKKCESLTLKRILYFSRKVY</sequence>
<comment type="caution">
    <text evidence="1">The sequence shown here is derived from an EMBL/GenBank/DDBJ whole genome shotgun (WGS) entry which is preliminary data.</text>
</comment>